<dbReference type="AlphaFoldDB" id="T0YML3"/>
<dbReference type="SMART" id="SM00867">
    <property type="entry name" value="YceI"/>
    <property type="match status" value="1"/>
</dbReference>
<evidence type="ECO:0000259" key="1">
    <source>
        <dbReference type="SMART" id="SM00867"/>
    </source>
</evidence>
<dbReference type="PANTHER" id="PTHR34406:SF1">
    <property type="entry name" value="PROTEIN YCEI"/>
    <property type="match status" value="1"/>
</dbReference>
<dbReference type="EMBL" id="AUZX01013116">
    <property type="protein sequence ID" value="EQD36676.1"/>
    <property type="molecule type" value="Genomic_DNA"/>
</dbReference>
<comment type="caution">
    <text evidence="2">The sequence shown here is derived from an EMBL/GenBank/DDBJ whole genome shotgun (WGS) entry which is preliminary data.</text>
</comment>
<dbReference type="InterPro" id="IPR007372">
    <property type="entry name" value="Lipid/polyisoprenoid-bd_YceI"/>
</dbReference>
<dbReference type="PANTHER" id="PTHR34406">
    <property type="entry name" value="PROTEIN YCEI"/>
    <property type="match status" value="1"/>
</dbReference>
<gene>
    <name evidence="2" type="ORF">B1A_17815</name>
</gene>
<dbReference type="InterPro" id="IPR036761">
    <property type="entry name" value="TTHA0802/YceI-like_sf"/>
</dbReference>
<feature type="non-terminal residue" evidence="2">
    <location>
        <position position="156"/>
    </location>
</feature>
<reference evidence="2" key="1">
    <citation type="submission" date="2013-08" db="EMBL/GenBank/DDBJ databases">
        <authorList>
            <person name="Mendez C."/>
            <person name="Richter M."/>
            <person name="Ferrer M."/>
            <person name="Sanchez J."/>
        </authorList>
    </citation>
    <scope>NUCLEOTIDE SEQUENCE</scope>
</reference>
<organism evidence="2">
    <name type="scientific">mine drainage metagenome</name>
    <dbReference type="NCBI Taxonomy" id="410659"/>
    <lineage>
        <taxon>unclassified sequences</taxon>
        <taxon>metagenomes</taxon>
        <taxon>ecological metagenomes</taxon>
    </lineage>
</organism>
<name>T0YML3_9ZZZZ</name>
<evidence type="ECO:0000313" key="2">
    <source>
        <dbReference type="EMBL" id="EQD36676.1"/>
    </source>
</evidence>
<accession>T0YML3</accession>
<dbReference type="Gene3D" id="2.40.128.110">
    <property type="entry name" value="Lipid/polyisoprenoid-binding, YceI-like"/>
    <property type="match status" value="1"/>
</dbReference>
<proteinExistence type="predicted"/>
<dbReference type="Pfam" id="PF04264">
    <property type="entry name" value="YceI"/>
    <property type="match status" value="1"/>
</dbReference>
<feature type="domain" description="Lipid/polyisoprenoid-binding YceI-like" evidence="1">
    <location>
        <begin position="1"/>
        <end position="153"/>
    </location>
</feature>
<protein>
    <submittedName>
        <fullName evidence="2">YceI family protein</fullName>
    </submittedName>
</protein>
<feature type="non-terminal residue" evidence="2">
    <location>
        <position position="1"/>
    </location>
</feature>
<sequence>SVGFSVKHLLISTVRGYFDEFAGEIITSGSPIGTSVEAYVDVATIHTGDSARDIFILSRELIDAEKWPRMQMKGEITGETPTGYLLDTEMSIRDTVRSVQFDVILGDTFASEGQGNPSEIGRVMLHAKTTVNRKDFGLEFSPILESGGVIVADNVN</sequence>
<reference evidence="2" key="2">
    <citation type="journal article" date="2014" name="ISME J.">
        <title>Microbial stratification in low pH oxic and suboxic macroscopic growths along an acid mine drainage.</title>
        <authorList>
            <person name="Mendez-Garcia C."/>
            <person name="Mesa V."/>
            <person name="Sprenger R.R."/>
            <person name="Richter M."/>
            <person name="Diez M.S."/>
            <person name="Solano J."/>
            <person name="Bargiela R."/>
            <person name="Golyshina O.V."/>
            <person name="Manteca A."/>
            <person name="Ramos J.L."/>
            <person name="Gallego J.R."/>
            <person name="Llorente I."/>
            <person name="Martins Dos Santos V.A."/>
            <person name="Jensen O.N."/>
            <person name="Pelaez A.I."/>
            <person name="Sanchez J."/>
            <person name="Ferrer M."/>
        </authorList>
    </citation>
    <scope>NUCLEOTIDE SEQUENCE</scope>
</reference>
<dbReference type="SUPFAM" id="SSF101874">
    <property type="entry name" value="YceI-like"/>
    <property type="match status" value="1"/>
</dbReference>